<keyword evidence="2" id="KW-1185">Reference proteome</keyword>
<dbReference type="AlphaFoldDB" id="A0A5D2ABN3"/>
<protein>
    <submittedName>
        <fullName evidence="1">Uncharacterized protein</fullName>
    </submittedName>
</protein>
<accession>A0A5D2ABN3</accession>
<dbReference type="Proteomes" id="UP000323506">
    <property type="component" value="Chromosome D12"/>
</dbReference>
<evidence type="ECO:0000313" key="2">
    <source>
        <dbReference type="Proteomes" id="UP000323506"/>
    </source>
</evidence>
<reference evidence="1 2" key="1">
    <citation type="submission" date="2019-06" db="EMBL/GenBank/DDBJ databases">
        <title>WGS assembly of Gossypium darwinii.</title>
        <authorList>
            <person name="Chen Z.J."/>
            <person name="Sreedasyam A."/>
            <person name="Ando A."/>
            <person name="Song Q."/>
            <person name="De L."/>
            <person name="Hulse-Kemp A."/>
            <person name="Ding M."/>
            <person name="Ye W."/>
            <person name="Kirkbride R."/>
            <person name="Jenkins J."/>
            <person name="Plott C."/>
            <person name="Lovell J."/>
            <person name="Lin Y.-M."/>
            <person name="Vaughn R."/>
            <person name="Liu B."/>
            <person name="Li W."/>
            <person name="Simpson S."/>
            <person name="Scheffler B."/>
            <person name="Saski C."/>
            <person name="Grover C."/>
            <person name="Hu G."/>
            <person name="Conover J."/>
            <person name="Carlson J."/>
            <person name="Shu S."/>
            <person name="Boston L."/>
            <person name="Williams M."/>
            <person name="Peterson D."/>
            <person name="Mcgee K."/>
            <person name="Jones D."/>
            <person name="Wendel J."/>
            <person name="Stelly D."/>
            <person name="Grimwood J."/>
            <person name="Schmutz J."/>
        </authorList>
    </citation>
    <scope>NUCLEOTIDE SEQUENCE [LARGE SCALE GENOMIC DNA]</scope>
    <source>
        <strain evidence="1">1808015.09</strain>
    </source>
</reference>
<evidence type="ECO:0000313" key="1">
    <source>
        <dbReference type="EMBL" id="TYG40952.1"/>
    </source>
</evidence>
<gene>
    <name evidence="1" type="ORF">ES288_D12G135900v1</name>
</gene>
<dbReference type="EMBL" id="CM017712">
    <property type="protein sequence ID" value="TYG40952.1"/>
    <property type="molecule type" value="Genomic_DNA"/>
</dbReference>
<sequence>MMTAPRRRTTTGTCMCGSCYDVGRCCEGRTWAVAAPAC</sequence>
<proteinExistence type="predicted"/>
<organism evidence="1 2">
    <name type="scientific">Gossypium darwinii</name>
    <name type="common">Darwin's cotton</name>
    <name type="synonym">Gossypium barbadense var. darwinii</name>
    <dbReference type="NCBI Taxonomy" id="34276"/>
    <lineage>
        <taxon>Eukaryota</taxon>
        <taxon>Viridiplantae</taxon>
        <taxon>Streptophyta</taxon>
        <taxon>Embryophyta</taxon>
        <taxon>Tracheophyta</taxon>
        <taxon>Spermatophyta</taxon>
        <taxon>Magnoliopsida</taxon>
        <taxon>eudicotyledons</taxon>
        <taxon>Gunneridae</taxon>
        <taxon>Pentapetalae</taxon>
        <taxon>rosids</taxon>
        <taxon>malvids</taxon>
        <taxon>Malvales</taxon>
        <taxon>Malvaceae</taxon>
        <taxon>Malvoideae</taxon>
        <taxon>Gossypium</taxon>
    </lineage>
</organism>
<name>A0A5D2ABN3_GOSDA</name>